<sequence>MELTQRQQALAAIGAFTATGNQAELKTTLNHALDEGLTVTEAKDAMVQLYAYTGFPRSLNALFTLAKTVKERQEKGLKTEQGRTATALPKGMNMLEVGTKTQTDLVGQAVDLSALSPDIDRYLKTHLFGDIFASDLLNWQEREIITIGALNQLNVPSQLNAHIGIGKKHGLTDAQIQEIQQIGVQKVSEPSQFPLGKSNDTYAQYFSGQSYLAPLSTEQVGVYNVTFEPTVRNNWHIHHATKGGGQILIVTARRGYYQEWSKPARELKAGDVVNIPTNVKHWHGAAKDSWFQHLAIEVPGEGISNEWLEPVSDEEYSKLK</sequence>
<dbReference type="InterPro" id="IPR047263">
    <property type="entry name" value="HNL-like_cupin"/>
</dbReference>
<dbReference type="PANTHER" id="PTHR43698">
    <property type="entry name" value="RIBD C-TERMINAL DOMAIN CONTAINING PROTEIN"/>
    <property type="match status" value="1"/>
</dbReference>
<evidence type="ECO:0000313" key="2">
    <source>
        <dbReference type="EMBL" id="EGY35360.1"/>
    </source>
</evidence>
<proteinExistence type="predicted"/>
<dbReference type="Proteomes" id="UP000005508">
    <property type="component" value="Unassembled WGS sequence"/>
</dbReference>
<dbReference type="GO" id="GO:0051920">
    <property type="term" value="F:peroxiredoxin activity"/>
    <property type="evidence" value="ECO:0007669"/>
    <property type="project" value="InterPro"/>
</dbReference>
<dbReference type="RefSeq" id="WP_005555380.1">
    <property type="nucleotide sequence ID" value="NZ_AEJM01000001.1"/>
</dbReference>
<comment type="caution">
    <text evidence="2">The sequence shown here is derived from an EMBL/GenBank/DDBJ whole genome shotgun (WGS) entry which is preliminary data.</text>
</comment>
<dbReference type="Gene3D" id="2.60.120.10">
    <property type="entry name" value="Jelly Rolls"/>
    <property type="match status" value="1"/>
</dbReference>
<dbReference type="PANTHER" id="PTHR43698:SF1">
    <property type="entry name" value="BLL4564 PROTEIN"/>
    <property type="match status" value="1"/>
</dbReference>
<name>G4A5H0_AGGAC</name>
<accession>G4A5H0</accession>
<gene>
    <name evidence="2" type="ORF">SC1083_0055</name>
</gene>
<dbReference type="SUPFAM" id="SSF69118">
    <property type="entry name" value="AhpD-like"/>
    <property type="match status" value="1"/>
</dbReference>
<reference evidence="2 3" key="1">
    <citation type="submission" date="2010-10" db="EMBL/GenBank/DDBJ databases">
        <authorList>
            <person name="Chen C."/>
            <person name="Kittichotirat W."/>
            <person name="Asikainen S."/>
            <person name="Bumgarner R."/>
        </authorList>
    </citation>
    <scope>NUCLEOTIDE SEQUENCE [LARGE SCALE GENOMIC DNA]</scope>
    <source>
        <strain evidence="2 3">SC1083</strain>
    </source>
</reference>
<dbReference type="InterPro" id="IPR014710">
    <property type="entry name" value="RmlC-like_jellyroll"/>
</dbReference>
<evidence type="ECO:0000259" key="1">
    <source>
        <dbReference type="Pfam" id="PF02627"/>
    </source>
</evidence>
<dbReference type="CDD" id="cd02233">
    <property type="entry name" value="cupin_HNL-like"/>
    <property type="match status" value="1"/>
</dbReference>
<evidence type="ECO:0000313" key="3">
    <source>
        <dbReference type="Proteomes" id="UP000005508"/>
    </source>
</evidence>
<dbReference type="Gene3D" id="1.20.1290.10">
    <property type="entry name" value="AhpD-like"/>
    <property type="match status" value="1"/>
</dbReference>
<dbReference type="InterPro" id="IPR029032">
    <property type="entry name" value="AhpD-like"/>
</dbReference>
<dbReference type="InterPro" id="IPR003779">
    <property type="entry name" value="CMD-like"/>
</dbReference>
<organism evidence="2 3">
    <name type="scientific">Aggregatibacter actinomycetemcomitans serotype e str. SC1083</name>
    <dbReference type="NCBI Taxonomy" id="907488"/>
    <lineage>
        <taxon>Bacteria</taxon>
        <taxon>Pseudomonadati</taxon>
        <taxon>Pseudomonadota</taxon>
        <taxon>Gammaproteobacteria</taxon>
        <taxon>Pasteurellales</taxon>
        <taxon>Pasteurellaceae</taxon>
        <taxon>Aggregatibacter</taxon>
    </lineage>
</organism>
<dbReference type="AlphaFoldDB" id="G4A5H0"/>
<dbReference type="SMR" id="G4A5H0"/>
<dbReference type="PATRIC" id="fig|907488.3.peg.53"/>
<protein>
    <submittedName>
        <fullName evidence="2">Carboxymuconolactone decarboxylase</fullName>
    </submittedName>
</protein>
<dbReference type="EMBL" id="AEJM01000001">
    <property type="protein sequence ID" value="EGY35360.1"/>
    <property type="molecule type" value="Genomic_DNA"/>
</dbReference>
<feature type="domain" description="Carboxymuconolactone decarboxylase-like" evidence="1">
    <location>
        <begin position="3"/>
        <end position="62"/>
    </location>
</feature>
<dbReference type="Pfam" id="PF02627">
    <property type="entry name" value="CMD"/>
    <property type="match status" value="2"/>
</dbReference>
<feature type="domain" description="Carboxymuconolactone decarboxylase-like" evidence="1">
    <location>
        <begin position="117"/>
        <end position="179"/>
    </location>
</feature>
<dbReference type="InterPro" id="IPR011051">
    <property type="entry name" value="RmlC_Cupin_sf"/>
</dbReference>
<dbReference type="SUPFAM" id="SSF51182">
    <property type="entry name" value="RmlC-like cupins"/>
    <property type="match status" value="1"/>
</dbReference>